<dbReference type="EMBL" id="FRAR01000038">
    <property type="protein sequence ID" value="SHL00544.1"/>
    <property type="molecule type" value="Genomic_DNA"/>
</dbReference>
<dbReference type="Pfam" id="PF10925">
    <property type="entry name" value="DUF2680"/>
    <property type="match status" value="1"/>
</dbReference>
<dbReference type="RefSeq" id="WP_072917619.1">
    <property type="nucleotide sequence ID" value="NZ_FRAR01000038.1"/>
</dbReference>
<gene>
    <name evidence="2" type="ORF">SAMN02745123_03890</name>
</gene>
<accession>A0A1M6X3R0</accession>
<dbReference type="InterPro" id="IPR024485">
    <property type="entry name" value="DUF2680"/>
</dbReference>
<reference evidence="3" key="1">
    <citation type="submission" date="2016-11" db="EMBL/GenBank/DDBJ databases">
        <authorList>
            <person name="Varghese N."/>
            <person name="Submissions S."/>
        </authorList>
    </citation>
    <scope>NUCLEOTIDE SEQUENCE [LARGE SCALE GENOMIC DNA]</scope>
    <source>
        <strain evidence="3">DSM 10349</strain>
    </source>
</reference>
<evidence type="ECO:0000256" key="1">
    <source>
        <dbReference type="SAM" id="SignalP"/>
    </source>
</evidence>
<evidence type="ECO:0000313" key="3">
    <source>
        <dbReference type="Proteomes" id="UP000183997"/>
    </source>
</evidence>
<evidence type="ECO:0000313" key="2">
    <source>
        <dbReference type="EMBL" id="SHL00544.1"/>
    </source>
</evidence>
<dbReference type="OrthoDB" id="1787349at2"/>
<protein>
    <recommendedName>
        <fullName evidence="4">DUF2680 domain-containing protein</fullName>
    </recommendedName>
</protein>
<name>A0A1M6X3R0_9FIRM</name>
<dbReference type="AlphaFoldDB" id="A0A1M6X3R0"/>
<organism evidence="2 3">
    <name type="scientific">Desulforamulus aeronauticus DSM 10349</name>
    <dbReference type="NCBI Taxonomy" id="1121421"/>
    <lineage>
        <taxon>Bacteria</taxon>
        <taxon>Bacillati</taxon>
        <taxon>Bacillota</taxon>
        <taxon>Clostridia</taxon>
        <taxon>Eubacteriales</taxon>
        <taxon>Peptococcaceae</taxon>
        <taxon>Desulforamulus</taxon>
    </lineage>
</organism>
<feature type="signal peptide" evidence="1">
    <location>
        <begin position="1"/>
        <end position="24"/>
    </location>
</feature>
<evidence type="ECO:0008006" key="4">
    <source>
        <dbReference type="Google" id="ProtNLM"/>
    </source>
</evidence>
<keyword evidence="1" id="KW-0732">Signal</keyword>
<dbReference type="Proteomes" id="UP000183997">
    <property type="component" value="Unassembled WGS sequence"/>
</dbReference>
<feature type="chain" id="PRO_5012793873" description="DUF2680 domain-containing protein" evidence="1">
    <location>
        <begin position="25"/>
        <end position="135"/>
    </location>
</feature>
<keyword evidence="3" id="KW-1185">Reference proteome</keyword>
<proteinExistence type="predicted"/>
<sequence>MKRKIMSGILTIALGALLVPAAFAAVDNVQDKATPNVNNTNNQQFYNQMFDQHKTWLDQAVKDGQITEEQSQNWSQHFDQMKEFHSQNGMGPMMNGNMMNMMGNGSGMGPGMMGNWNGNGPGSGMMGNFSAPASK</sequence>